<dbReference type="RefSeq" id="WP_157112689.1">
    <property type="nucleotide sequence ID" value="NZ_JAAXOO010000002.1"/>
</dbReference>
<dbReference type="InterPro" id="IPR036250">
    <property type="entry name" value="AcylCo_DH-like_C"/>
</dbReference>
<dbReference type="GO" id="GO:0005737">
    <property type="term" value="C:cytoplasm"/>
    <property type="evidence" value="ECO:0007669"/>
    <property type="project" value="TreeGrafter"/>
</dbReference>
<dbReference type="PANTHER" id="PTHR48083">
    <property type="entry name" value="MEDIUM-CHAIN SPECIFIC ACYL-COA DEHYDROGENASE, MITOCHONDRIAL-RELATED"/>
    <property type="match status" value="1"/>
</dbReference>
<evidence type="ECO:0000259" key="2">
    <source>
        <dbReference type="Pfam" id="PF08028"/>
    </source>
</evidence>
<name>A0A846XH66_9NOCA</name>
<dbReference type="SUPFAM" id="SSF47203">
    <property type="entry name" value="Acyl-CoA dehydrogenase C-terminal domain-like"/>
    <property type="match status" value="1"/>
</dbReference>
<comment type="caution">
    <text evidence="3">The sequence shown here is derived from an EMBL/GenBank/DDBJ whole genome shotgun (WGS) entry which is preliminary data.</text>
</comment>
<dbReference type="GO" id="GO:0016712">
    <property type="term" value="F:oxidoreductase activity, acting on paired donors, with incorporation or reduction of molecular oxygen, reduced flavin or flavoprotein as one donor, and incorporation of one atom of oxygen"/>
    <property type="evidence" value="ECO:0007669"/>
    <property type="project" value="TreeGrafter"/>
</dbReference>
<dbReference type="GO" id="GO:0050660">
    <property type="term" value="F:flavin adenine dinucleotide binding"/>
    <property type="evidence" value="ECO:0007669"/>
    <property type="project" value="InterPro"/>
</dbReference>
<dbReference type="AlphaFoldDB" id="A0A846XH66"/>
<feature type="domain" description="Acyl-CoA dehydrogenase C-terminal" evidence="2">
    <location>
        <begin position="249"/>
        <end position="377"/>
    </location>
</feature>
<dbReference type="Gene3D" id="1.10.540.10">
    <property type="entry name" value="Acyl-CoA dehydrogenase/oxidase, N-terminal domain"/>
    <property type="match status" value="1"/>
</dbReference>
<organism evidence="3 4">
    <name type="scientific">Nocardia speluncae</name>
    <dbReference type="NCBI Taxonomy" id="419477"/>
    <lineage>
        <taxon>Bacteria</taxon>
        <taxon>Bacillati</taxon>
        <taxon>Actinomycetota</taxon>
        <taxon>Actinomycetes</taxon>
        <taxon>Mycobacteriales</taxon>
        <taxon>Nocardiaceae</taxon>
        <taxon>Nocardia</taxon>
    </lineage>
</organism>
<dbReference type="InterPro" id="IPR009100">
    <property type="entry name" value="AcylCoA_DH/oxidase_NM_dom_sf"/>
</dbReference>
<evidence type="ECO:0000256" key="1">
    <source>
        <dbReference type="ARBA" id="ARBA00023002"/>
    </source>
</evidence>
<dbReference type="GO" id="GO:0033539">
    <property type="term" value="P:fatty acid beta-oxidation using acyl-CoA dehydrogenase"/>
    <property type="evidence" value="ECO:0007669"/>
    <property type="project" value="TreeGrafter"/>
</dbReference>
<keyword evidence="1" id="KW-0560">Oxidoreductase</keyword>
<keyword evidence="4" id="KW-1185">Reference proteome</keyword>
<keyword evidence="3" id="KW-0503">Monooxygenase</keyword>
<dbReference type="Pfam" id="PF08028">
    <property type="entry name" value="Acyl-CoA_dh_2"/>
    <property type="match status" value="1"/>
</dbReference>
<gene>
    <name evidence="3" type="ORF">HGA13_09055</name>
</gene>
<dbReference type="Gene3D" id="2.40.110.10">
    <property type="entry name" value="Butyryl-CoA Dehydrogenase, subunit A, domain 2"/>
    <property type="match status" value="1"/>
</dbReference>
<dbReference type="InterPro" id="IPR037069">
    <property type="entry name" value="AcylCoA_DH/ox_N_sf"/>
</dbReference>
<dbReference type="InterPro" id="IPR046373">
    <property type="entry name" value="Acyl-CoA_Oxase/DH_mid-dom_sf"/>
</dbReference>
<dbReference type="PANTHER" id="PTHR48083:SF19">
    <property type="entry name" value="FLAVIN-DEPENDENT MONOOXYGENASE, OXYGENASE SUBUNIT HSAA"/>
    <property type="match status" value="1"/>
</dbReference>
<evidence type="ECO:0000313" key="4">
    <source>
        <dbReference type="Proteomes" id="UP000565715"/>
    </source>
</evidence>
<dbReference type="SUPFAM" id="SSF56645">
    <property type="entry name" value="Acyl-CoA dehydrogenase NM domain-like"/>
    <property type="match status" value="1"/>
</dbReference>
<accession>A0A846XH66</accession>
<dbReference type="InterPro" id="IPR050741">
    <property type="entry name" value="Acyl-CoA_dehydrogenase"/>
</dbReference>
<dbReference type="EMBL" id="JAAXOO010000002">
    <property type="protein sequence ID" value="NKY33214.1"/>
    <property type="molecule type" value="Genomic_DNA"/>
</dbReference>
<proteinExistence type="predicted"/>
<sequence>MAIESQSGGIAPVVTDVLDNVRALQPELSAAAADTENGRRIADAAMDSLIGSGLFRMMLPSRFAGLESTPLELFTAIRAISSACASTGWVASTLGVSAWQVGLFDEQAQDEVWGNDPDTLVASAYQPAGRLRPEGDHYRLSGSWRYVSGSEHCAWLFMGALVLDAAGNPAEHALALVRSSDVSMSFGPDCVGLRAAANTDVTANDVVVPAHRLYGAKQRALRESRKHQRALRPLYRYPVSALYTTSLTVPLIGAAEGAYACALDLLAGAPTKRQAGARALDKESVQGAIALAAYEIDSAVLQVERDFTEIHALLAVAKDLPPALQARTRRDQVLGTRLAVNAIDRLVQAGGRTCLSLDSPIQRFWRDIHTGASHRVNEFEDTLAMVGRASLGLSSDETMFV</sequence>
<dbReference type="Gene3D" id="1.20.140.10">
    <property type="entry name" value="Butyryl-CoA Dehydrogenase, subunit A, domain 3"/>
    <property type="match status" value="1"/>
</dbReference>
<dbReference type="InterPro" id="IPR013107">
    <property type="entry name" value="Acyl-CoA_DH_C"/>
</dbReference>
<dbReference type="PIRSF" id="PIRSF016578">
    <property type="entry name" value="HsaA"/>
    <property type="match status" value="1"/>
</dbReference>
<protein>
    <submittedName>
        <fullName evidence="3">Flavin-dependent monooxygenase</fullName>
    </submittedName>
</protein>
<evidence type="ECO:0000313" key="3">
    <source>
        <dbReference type="EMBL" id="NKY33214.1"/>
    </source>
</evidence>
<reference evidence="3 4" key="1">
    <citation type="submission" date="2020-04" db="EMBL/GenBank/DDBJ databases">
        <title>MicrobeNet Type strains.</title>
        <authorList>
            <person name="Nicholson A.C."/>
        </authorList>
    </citation>
    <scope>NUCLEOTIDE SEQUENCE [LARGE SCALE GENOMIC DNA]</scope>
    <source>
        <strain evidence="3 4">DSM 45078</strain>
    </source>
</reference>
<dbReference type="Proteomes" id="UP000565715">
    <property type="component" value="Unassembled WGS sequence"/>
</dbReference>
<dbReference type="GO" id="GO:0003995">
    <property type="term" value="F:acyl-CoA dehydrogenase activity"/>
    <property type="evidence" value="ECO:0007669"/>
    <property type="project" value="TreeGrafter"/>
</dbReference>